<dbReference type="Gene3D" id="3.30.750.24">
    <property type="entry name" value="STAS domain"/>
    <property type="match status" value="1"/>
</dbReference>
<evidence type="ECO:0000259" key="1">
    <source>
        <dbReference type="PROSITE" id="PS50801"/>
    </source>
</evidence>
<dbReference type="CDD" id="cd07043">
    <property type="entry name" value="STAS_anti-anti-sigma_factors"/>
    <property type="match status" value="1"/>
</dbReference>
<reference evidence="2" key="1">
    <citation type="submission" date="2016-03" db="EMBL/GenBank/DDBJ databases">
        <authorList>
            <person name="Ploux O."/>
        </authorList>
    </citation>
    <scope>NUCLEOTIDE SEQUENCE</scope>
    <source>
        <strain evidence="2">UC10</strain>
    </source>
</reference>
<dbReference type="InterPro" id="IPR002645">
    <property type="entry name" value="STAS_dom"/>
</dbReference>
<dbReference type="InterPro" id="IPR036513">
    <property type="entry name" value="STAS_dom_sf"/>
</dbReference>
<gene>
    <name evidence="2" type="ORF">MHPYR_570037</name>
</gene>
<evidence type="ECO:0000313" key="2">
    <source>
        <dbReference type="EMBL" id="SBS78437.1"/>
    </source>
</evidence>
<feature type="domain" description="STAS" evidence="1">
    <location>
        <begin position="35"/>
        <end position="111"/>
    </location>
</feature>
<name>A0A1Y5PI72_9MYCO</name>
<dbReference type="SUPFAM" id="SSF52091">
    <property type="entry name" value="SpoIIaa-like"/>
    <property type="match status" value="1"/>
</dbReference>
<dbReference type="EMBL" id="FLQS01000053">
    <property type="protein sequence ID" value="SBS78437.1"/>
    <property type="molecule type" value="Genomic_DNA"/>
</dbReference>
<protein>
    <submittedName>
        <fullName evidence="2">Sulfate transporter/antisigma-factor antagonist STAS</fullName>
    </submittedName>
</protein>
<dbReference type="GO" id="GO:0043856">
    <property type="term" value="F:anti-sigma factor antagonist activity"/>
    <property type="evidence" value="ECO:0007669"/>
    <property type="project" value="TreeGrafter"/>
</dbReference>
<organism evidence="2">
    <name type="scientific">uncultured Mycobacterium sp</name>
    <dbReference type="NCBI Taxonomy" id="171292"/>
    <lineage>
        <taxon>Bacteria</taxon>
        <taxon>Bacillati</taxon>
        <taxon>Actinomycetota</taxon>
        <taxon>Actinomycetes</taxon>
        <taxon>Mycobacteriales</taxon>
        <taxon>Mycobacteriaceae</taxon>
        <taxon>Mycobacterium</taxon>
        <taxon>environmental samples</taxon>
    </lineage>
</organism>
<dbReference type="Pfam" id="PF01740">
    <property type="entry name" value="STAS"/>
    <property type="match status" value="1"/>
</dbReference>
<dbReference type="AlphaFoldDB" id="A0A1Y5PI72"/>
<proteinExistence type="predicted"/>
<sequence length="147" mass="15797">MSVATTATPLAVTRLGRDRAEHELFRARELSATTVLVAAVGEIDAANSGELLSYVEKLLGDYDQLVLDLSRLSFFATDGYSTLHSINTRCSRRGIDWVLVPGPEVTRVLRVCGPEELFTTAGNIVSAVAALARGPHTHLQLAPPLAK</sequence>
<dbReference type="PANTHER" id="PTHR33495:SF2">
    <property type="entry name" value="ANTI-SIGMA FACTOR ANTAGONIST TM_1081-RELATED"/>
    <property type="match status" value="1"/>
</dbReference>
<dbReference type="PROSITE" id="PS50801">
    <property type="entry name" value="STAS"/>
    <property type="match status" value="1"/>
</dbReference>
<dbReference type="PANTHER" id="PTHR33495">
    <property type="entry name" value="ANTI-SIGMA FACTOR ANTAGONIST TM_1081-RELATED-RELATED"/>
    <property type="match status" value="1"/>
</dbReference>
<accession>A0A1Y5PI72</accession>